<sequence>MPCIMLMAHKFSFLMCWRMPYDRGSKANRLLFFLMDLLKSNSLNISAKKVKKQWAVLNIALWVV</sequence>
<organism evidence="1 2">
    <name type="scientific">Cellvibrio mixtus</name>
    <dbReference type="NCBI Taxonomy" id="39650"/>
    <lineage>
        <taxon>Bacteria</taxon>
        <taxon>Pseudomonadati</taxon>
        <taxon>Pseudomonadota</taxon>
        <taxon>Gammaproteobacteria</taxon>
        <taxon>Cellvibrionales</taxon>
        <taxon>Cellvibrionaceae</taxon>
        <taxon>Cellvibrio</taxon>
    </lineage>
</organism>
<dbReference type="EMBL" id="NHNI01000002">
    <property type="protein sequence ID" value="OZY84683.1"/>
    <property type="molecule type" value="Genomic_DNA"/>
</dbReference>
<accession>A0A266Q492</accession>
<reference evidence="2" key="1">
    <citation type="submission" date="2017-05" db="EMBL/GenBank/DDBJ databases">
        <authorList>
            <person name="Barney B.M."/>
        </authorList>
    </citation>
    <scope>NUCLEOTIDE SEQUENCE [LARGE SCALE GENOMIC DNA]</scope>
    <source>
        <strain evidence="2">PSBB022</strain>
    </source>
</reference>
<protein>
    <submittedName>
        <fullName evidence="1">Uncharacterized protein</fullName>
    </submittedName>
</protein>
<dbReference type="AlphaFoldDB" id="A0A266Q492"/>
<name>A0A266Q492_9GAMM</name>
<proteinExistence type="predicted"/>
<evidence type="ECO:0000313" key="2">
    <source>
        <dbReference type="Proteomes" id="UP000216101"/>
    </source>
</evidence>
<dbReference type="Proteomes" id="UP000216101">
    <property type="component" value="Unassembled WGS sequence"/>
</dbReference>
<gene>
    <name evidence="1" type="ORF">CBP51_16050</name>
</gene>
<keyword evidence="2" id="KW-1185">Reference proteome</keyword>
<comment type="caution">
    <text evidence="1">The sequence shown here is derived from an EMBL/GenBank/DDBJ whole genome shotgun (WGS) entry which is preliminary data.</text>
</comment>
<evidence type="ECO:0000313" key="1">
    <source>
        <dbReference type="EMBL" id="OZY84683.1"/>
    </source>
</evidence>